<dbReference type="InterPro" id="IPR023393">
    <property type="entry name" value="START-like_dom_sf"/>
</dbReference>
<sequence>MRVTLDLILDCSPDAAWEAVHSPAVFRAVSGPWTTVESLEPGGFPERWPGGDHRVKLRMLGVLPMGTQLIRLSDEVAPGVRTVHDTGGPLSGPMRIVRSWHHQMAISAAPGGARPVSGSGAGAGAASSAAERTRFRDTLTVKAGVLTPFVTAGFWVFWQLRARALKRLAPGWNT</sequence>
<dbReference type="KEGG" id="malk:MalAC0309_0459"/>
<dbReference type="OrthoDB" id="7428016at2"/>
<dbReference type="Gene3D" id="3.30.530.20">
    <property type="match status" value="1"/>
</dbReference>
<reference evidence="3" key="1">
    <citation type="submission" date="2015-12" db="EMBL/GenBank/DDBJ databases">
        <authorList>
            <person name="Shamseldin A."/>
            <person name="Moawad H."/>
            <person name="Abd El-Rahim W.M."/>
            <person name="Sadowsky M.J."/>
        </authorList>
    </citation>
    <scope>NUCLEOTIDE SEQUENCE [LARGE SCALE GENOMIC DNA]</scope>
    <source>
        <strain evidence="3">JAM AC0309</strain>
    </source>
</reference>
<name>A0A0U4NSJ2_9MICO</name>
<feature type="region of interest" description="Disordered" evidence="1">
    <location>
        <begin position="109"/>
        <end position="129"/>
    </location>
</feature>
<organism evidence="2 3">
    <name type="scientific">Microcella alkaliphila</name>
    <dbReference type="NCBI Taxonomy" id="279828"/>
    <lineage>
        <taxon>Bacteria</taxon>
        <taxon>Bacillati</taxon>
        <taxon>Actinomycetota</taxon>
        <taxon>Actinomycetes</taxon>
        <taxon>Micrococcales</taxon>
        <taxon>Microbacteriaceae</taxon>
        <taxon>Microcella</taxon>
    </lineage>
</organism>
<dbReference type="RefSeq" id="WP_096420471.1">
    <property type="nucleotide sequence ID" value="NZ_AP017315.1"/>
</dbReference>
<evidence type="ECO:0000256" key="1">
    <source>
        <dbReference type="SAM" id="MobiDB-lite"/>
    </source>
</evidence>
<reference evidence="2 3" key="2">
    <citation type="submission" date="2016-01" db="EMBL/GenBank/DDBJ databases">
        <title>Microcella alkaliphila JAM AC0309 whole genome shotgun sequence.</title>
        <authorList>
            <person name="Kurata A."/>
            <person name="Hirose Y."/>
            <person name="Kishimoto N."/>
            <person name="Kobayashi T."/>
        </authorList>
    </citation>
    <scope>NUCLEOTIDE SEQUENCE [LARGE SCALE GENOMIC DNA]</scope>
    <source>
        <strain evidence="2 3">JAM AC0309</strain>
    </source>
</reference>
<dbReference type="AlphaFoldDB" id="A0A0U4NSJ2"/>
<evidence type="ECO:0000313" key="2">
    <source>
        <dbReference type="EMBL" id="BAU31331.1"/>
    </source>
</evidence>
<accession>A0A0U4NSJ2</accession>
<protein>
    <submittedName>
        <fullName evidence="2">Related to WD40-repeat protein</fullName>
    </submittedName>
</protein>
<proteinExistence type="predicted"/>
<gene>
    <name evidence="2" type="ORF">MalAC0309_0459</name>
</gene>
<dbReference type="Proteomes" id="UP000218965">
    <property type="component" value="Chromosome"/>
</dbReference>
<dbReference type="EMBL" id="AP017315">
    <property type="protein sequence ID" value="BAU31331.1"/>
    <property type="molecule type" value="Genomic_DNA"/>
</dbReference>
<evidence type="ECO:0000313" key="3">
    <source>
        <dbReference type="Proteomes" id="UP000218965"/>
    </source>
</evidence>